<dbReference type="GO" id="GO:0009401">
    <property type="term" value="P:phosphoenolpyruvate-dependent sugar phosphotransferase system"/>
    <property type="evidence" value="ECO:0007669"/>
    <property type="project" value="UniProtKB-KW"/>
</dbReference>
<keyword evidence="4" id="KW-0808">Transferase</keyword>
<reference evidence="8" key="1">
    <citation type="submission" date="2021-03" db="EMBL/GenBank/DDBJ databases">
        <title>Genomic Encyclopedia of Type Strains, Phase IV (KMG-IV): sequencing the most valuable type-strain genomes for metagenomic binning, comparative biology and taxonomic classification.</title>
        <authorList>
            <person name="Goeker M."/>
        </authorList>
    </citation>
    <scope>NUCLEOTIDE SEQUENCE</scope>
    <source>
        <strain evidence="8">DSM 107338</strain>
    </source>
</reference>
<dbReference type="InterPro" id="IPR001127">
    <property type="entry name" value="PTS_EIIA_1_perm"/>
</dbReference>
<keyword evidence="2" id="KW-0813">Transport</keyword>
<keyword evidence="5" id="KW-0598">Phosphotransferase system</keyword>
<dbReference type="InterPro" id="IPR050890">
    <property type="entry name" value="PTS_EIIA_component"/>
</dbReference>
<evidence type="ECO:0000256" key="3">
    <source>
        <dbReference type="ARBA" id="ARBA00022597"/>
    </source>
</evidence>
<dbReference type="InterPro" id="IPR011055">
    <property type="entry name" value="Dup_hybrid_motif"/>
</dbReference>
<dbReference type="Pfam" id="PF00358">
    <property type="entry name" value="PTS_EIIA_1"/>
    <property type="match status" value="1"/>
</dbReference>
<dbReference type="PROSITE" id="PS00371">
    <property type="entry name" value="PTS_EIIA_TYPE_1_HIS"/>
    <property type="match status" value="1"/>
</dbReference>
<dbReference type="CDD" id="cd00210">
    <property type="entry name" value="PTS_IIA_glc"/>
    <property type="match status" value="1"/>
</dbReference>
<dbReference type="RefSeq" id="WP_149472811.1">
    <property type="nucleotide sequence ID" value="NZ_JAGGMB010000018.1"/>
</dbReference>
<comment type="caution">
    <text evidence="8">The sequence shown here is derived from an EMBL/GenBank/DDBJ whole genome shotgun (WGS) entry which is preliminary data.</text>
</comment>
<evidence type="ECO:0000313" key="9">
    <source>
        <dbReference type="Proteomes" id="UP001138793"/>
    </source>
</evidence>
<sequence length="164" mass="17784">MFGKLFKKKEEVIDVSLTAPVSGEVVALEEVPDPVFSEKMMGDGVAIKPANGEVVSPVNGEIIQVFPTKHAVGIRAENGAEILIHIGLETVSLDGEGFTSYVKEGDQVKQGDKLIHFDMDIVHEKAKSTVTPIIITNTDDMRNIEAKTIKQVTAGQDEILQVTK</sequence>
<dbReference type="SUPFAM" id="SSF51261">
    <property type="entry name" value="Duplicated hybrid motif"/>
    <property type="match status" value="1"/>
</dbReference>
<organism evidence="8 9">
    <name type="scientific">Oceanobacillus polygoni</name>
    <dbReference type="NCBI Taxonomy" id="1235259"/>
    <lineage>
        <taxon>Bacteria</taxon>
        <taxon>Bacillati</taxon>
        <taxon>Bacillota</taxon>
        <taxon>Bacilli</taxon>
        <taxon>Bacillales</taxon>
        <taxon>Bacillaceae</taxon>
        <taxon>Oceanobacillus</taxon>
    </lineage>
</organism>
<dbReference type="EMBL" id="JAGGMB010000018">
    <property type="protein sequence ID" value="MBP2079601.1"/>
    <property type="molecule type" value="Genomic_DNA"/>
</dbReference>
<dbReference type="OrthoDB" id="92465at2"/>
<dbReference type="PROSITE" id="PS51093">
    <property type="entry name" value="PTS_EIIA_TYPE_1"/>
    <property type="match status" value="1"/>
</dbReference>
<name>A0A9X1CE02_9BACI</name>
<proteinExistence type="predicted"/>
<evidence type="ECO:0000256" key="2">
    <source>
        <dbReference type="ARBA" id="ARBA00022448"/>
    </source>
</evidence>
<evidence type="ECO:0000256" key="6">
    <source>
        <dbReference type="ARBA" id="ARBA00022777"/>
    </source>
</evidence>
<gene>
    <name evidence="8" type="ORF">J2Z64_003900</name>
</gene>
<feature type="domain" description="PTS EIIA type-1" evidence="7">
    <location>
        <begin position="33"/>
        <end position="137"/>
    </location>
</feature>
<dbReference type="NCBIfam" id="TIGR00830">
    <property type="entry name" value="PTBA"/>
    <property type="match status" value="1"/>
</dbReference>
<evidence type="ECO:0000256" key="5">
    <source>
        <dbReference type="ARBA" id="ARBA00022683"/>
    </source>
</evidence>
<dbReference type="Proteomes" id="UP001138793">
    <property type="component" value="Unassembled WGS sequence"/>
</dbReference>
<dbReference type="GO" id="GO:0016301">
    <property type="term" value="F:kinase activity"/>
    <property type="evidence" value="ECO:0007669"/>
    <property type="project" value="UniProtKB-KW"/>
</dbReference>
<evidence type="ECO:0000259" key="7">
    <source>
        <dbReference type="PROSITE" id="PS51093"/>
    </source>
</evidence>
<evidence type="ECO:0000256" key="1">
    <source>
        <dbReference type="ARBA" id="ARBA00004496"/>
    </source>
</evidence>
<dbReference type="Gene3D" id="2.70.70.10">
    <property type="entry name" value="Glucose Permease (Domain IIA)"/>
    <property type="match status" value="1"/>
</dbReference>
<dbReference type="FunFam" id="2.70.70.10:FF:000001">
    <property type="entry name" value="PTS system glucose-specific IIA component"/>
    <property type="match status" value="1"/>
</dbReference>
<keyword evidence="6" id="KW-0418">Kinase</keyword>
<protein>
    <submittedName>
        <fullName evidence="8">PTS system glucose-specific IIA component</fullName>
    </submittedName>
</protein>
<dbReference type="AlphaFoldDB" id="A0A9X1CE02"/>
<comment type="subcellular location">
    <subcellularLocation>
        <location evidence="1">Cytoplasm</location>
    </subcellularLocation>
</comment>
<accession>A0A9X1CE02</accession>
<evidence type="ECO:0000256" key="4">
    <source>
        <dbReference type="ARBA" id="ARBA00022679"/>
    </source>
</evidence>
<dbReference type="GO" id="GO:0005737">
    <property type="term" value="C:cytoplasm"/>
    <property type="evidence" value="ECO:0007669"/>
    <property type="project" value="UniProtKB-SubCell"/>
</dbReference>
<dbReference type="PANTHER" id="PTHR45008">
    <property type="entry name" value="PTS SYSTEM GLUCOSE-SPECIFIC EIIA COMPONENT"/>
    <property type="match status" value="1"/>
</dbReference>
<dbReference type="PANTHER" id="PTHR45008:SF1">
    <property type="entry name" value="PTS SYSTEM GLUCOSE-SPECIFIC EIIA COMPONENT"/>
    <property type="match status" value="1"/>
</dbReference>
<evidence type="ECO:0000313" key="8">
    <source>
        <dbReference type="EMBL" id="MBP2079601.1"/>
    </source>
</evidence>
<keyword evidence="9" id="KW-1185">Reference proteome</keyword>
<keyword evidence="3" id="KW-0762">Sugar transport</keyword>